<dbReference type="SUPFAM" id="SSF56601">
    <property type="entry name" value="beta-lactamase/transpeptidase-like"/>
    <property type="match status" value="1"/>
</dbReference>
<dbReference type="GO" id="GO:0005886">
    <property type="term" value="C:plasma membrane"/>
    <property type="evidence" value="ECO:0007669"/>
    <property type="project" value="TreeGrafter"/>
</dbReference>
<gene>
    <name evidence="7" type="ORF">METZ01_LOCUS192647</name>
</gene>
<organism evidence="7">
    <name type="scientific">marine metagenome</name>
    <dbReference type="NCBI Taxonomy" id="408172"/>
    <lineage>
        <taxon>unclassified sequences</taxon>
        <taxon>metagenomes</taxon>
        <taxon>ecological metagenomes</taxon>
    </lineage>
</organism>
<evidence type="ECO:0000259" key="6">
    <source>
        <dbReference type="Pfam" id="PF00905"/>
    </source>
</evidence>
<name>A0A382DQ69_9ZZZZ</name>
<feature type="domain" description="Penicillin-binding protein transpeptidase" evidence="6">
    <location>
        <begin position="10"/>
        <end position="144"/>
    </location>
</feature>
<dbReference type="GO" id="GO:0008658">
    <property type="term" value="F:penicillin binding"/>
    <property type="evidence" value="ECO:0007669"/>
    <property type="project" value="InterPro"/>
</dbReference>
<keyword evidence="4" id="KW-0378">Hydrolase</keyword>
<accession>A0A382DQ69</accession>
<dbReference type="Pfam" id="PF00905">
    <property type="entry name" value="Transpeptidase"/>
    <property type="match status" value="1"/>
</dbReference>
<keyword evidence="3" id="KW-0732">Signal</keyword>
<keyword evidence="5" id="KW-0046">Antibiotic resistance</keyword>
<dbReference type="GO" id="GO:0008800">
    <property type="term" value="F:beta-lactamase activity"/>
    <property type="evidence" value="ECO:0007669"/>
    <property type="project" value="UniProtKB-EC"/>
</dbReference>
<dbReference type="GO" id="GO:0071555">
    <property type="term" value="P:cell wall organization"/>
    <property type="evidence" value="ECO:0007669"/>
    <property type="project" value="TreeGrafter"/>
</dbReference>
<sequence length="163" mass="18099">KWGWSKVTMLNLALGQGEILVTPLQLLQFANLIATHGYTNKLHFHYGTKEELFLSINYSNKTWKLIDRFLLAAVSQPGATGKLADPHIKGLEVYGKTGTAQNPHGEPHAWFFGFGKYGDEIISVVVLIENGGHGSEVSAPIAQSAFYTYFSNKYIDQFTYGNN</sequence>
<feature type="non-terminal residue" evidence="7">
    <location>
        <position position="1"/>
    </location>
</feature>
<evidence type="ECO:0000256" key="2">
    <source>
        <dbReference type="ARBA" id="ARBA00012865"/>
    </source>
</evidence>
<proteinExistence type="predicted"/>
<dbReference type="Gene3D" id="3.40.710.10">
    <property type="entry name" value="DD-peptidase/beta-lactamase superfamily"/>
    <property type="match status" value="1"/>
</dbReference>
<evidence type="ECO:0000256" key="3">
    <source>
        <dbReference type="ARBA" id="ARBA00022729"/>
    </source>
</evidence>
<dbReference type="AlphaFoldDB" id="A0A382DQ69"/>
<dbReference type="EC" id="3.5.2.6" evidence="2"/>
<dbReference type="EMBL" id="UINC01040224">
    <property type="protein sequence ID" value="SVB39793.1"/>
    <property type="molecule type" value="Genomic_DNA"/>
</dbReference>
<dbReference type="PANTHER" id="PTHR30627:SF6">
    <property type="entry name" value="BETA-LACTAMASE YBXI-RELATED"/>
    <property type="match status" value="1"/>
</dbReference>
<protein>
    <recommendedName>
        <fullName evidence="2">beta-lactamase</fullName>
        <ecNumber evidence="2">3.5.2.6</ecNumber>
    </recommendedName>
</protein>
<evidence type="ECO:0000256" key="4">
    <source>
        <dbReference type="ARBA" id="ARBA00022801"/>
    </source>
</evidence>
<evidence type="ECO:0000313" key="7">
    <source>
        <dbReference type="EMBL" id="SVB39793.1"/>
    </source>
</evidence>
<dbReference type="InterPro" id="IPR050515">
    <property type="entry name" value="Beta-lactam/transpept"/>
</dbReference>
<comment type="catalytic activity">
    <reaction evidence="1">
        <text>a beta-lactam + H2O = a substituted beta-amino acid</text>
        <dbReference type="Rhea" id="RHEA:20401"/>
        <dbReference type="ChEBI" id="CHEBI:15377"/>
        <dbReference type="ChEBI" id="CHEBI:35627"/>
        <dbReference type="ChEBI" id="CHEBI:140347"/>
        <dbReference type="EC" id="3.5.2.6"/>
    </reaction>
</comment>
<dbReference type="InterPro" id="IPR012338">
    <property type="entry name" value="Beta-lactam/transpept-like"/>
</dbReference>
<dbReference type="InterPro" id="IPR001460">
    <property type="entry name" value="PCN-bd_Tpept"/>
</dbReference>
<dbReference type="GO" id="GO:0046677">
    <property type="term" value="P:response to antibiotic"/>
    <property type="evidence" value="ECO:0007669"/>
    <property type="project" value="UniProtKB-KW"/>
</dbReference>
<evidence type="ECO:0000256" key="1">
    <source>
        <dbReference type="ARBA" id="ARBA00001526"/>
    </source>
</evidence>
<evidence type="ECO:0000256" key="5">
    <source>
        <dbReference type="ARBA" id="ARBA00023251"/>
    </source>
</evidence>
<dbReference type="PANTHER" id="PTHR30627">
    <property type="entry name" value="PEPTIDOGLYCAN D,D-TRANSPEPTIDASE"/>
    <property type="match status" value="1"/>
</dbReference>
<reference evidence="7" key="1">
    <citation type="submission" date="2018-05" db="EMBL/GenBank/DDBJ databases">
        <authorList>
            <person name="Lanie J.A."/>
            <person name="Ng W.-L."/>
            <person name="Kazmierczak K.M."/>
            <person name="Andrzejewski T.M."/>
            <person name="Davidsen T.M."/>
            <person name="Wayne K.J."/>
            <person name="Tettelin H."/>
            <person name="Glass J.I."/>
            <person name="Rusch D."/>
            <person name="Podicherti R."/>
            <person name="Tsui H.-C.T."/>
            <person name="Winkler M.E."/>
        </authorList>
    </citation>
    <scope>NUCLEOTIDE SEQUENCE</scope>
</reference>